<evidence type="ECO:0000313" key="5">
    <source>
        <dbReference type="Proteomes" id="UP000007490"/>
    </source>
</evidence>
<dbReference type="SUPFAM" id="SSF52540">
    <property type="entry name" value="P-loop containing nucleoside triphosphate hydrolases"/>
    <property type="match status" value="1"/>
</dbReference>
<dbReference type="GO" id="GO:0005524">
    <property type="term" value="F:ATP binding"/>
    <property type="evidence" value="ECO:0007669"/>
    <property type="project" value="UniProtKB-KW"/>
</dbReference>
<dbReference type="KEGG" id="mel:Metbo_1338"/>
<evidence type="ECO:0000256" key="2">
    <source>
        <dbReference type="ARBA" id="ARBA00022840"/>
    </source>
</evidence>
<evidence type="ECO:0000313" key="4">
    <source>
        <dbReference type="EMBL" id="ADZ09579.1"/>
    </source>
</evidence>
<keyword evidence="5" id="KW-1185">Reference proteome</keyword>
<feature type="domain" description="KaiC-like" evidence="3">
    <location>
        <begin position="6"/>
        <end position="209"/>
    </location>
</feature>
<dbReference type="Pfam" id="PF06745">
    <property type="entry name" value="ATPase"/>
    <property type="match status" value="1"/>
</dbReference>
<proteinExistence type="predicted"/>
<name>F0T7L1_METLA</name>
<dbReference type="InterPro" id="IPR027417">
    <property type="entry name" value="P-loop_NTPase"/>
</dbReference>
<reference evidence="4 5" key="2">
    <citation type="journal article" date="2014" name="Int. J. Syst. Evol. Microbiol.">
        <title>Methanobacterium paludis sp. nov. and a novel strain of Methanobacterium lacus isolated from northern peatlands.</title>
        <authorList>
            <person name="Cadillo-Quiroz H."/>
            <person name="Brauer S.L."/>
            <person name="Goodson N."/>
            <person name="Yavitt J.B."/>
            <person name="Zinder S.H."/>
        </authorList>
    </citation>
    <scope>NUCLEOTIDE SEQUENCE [LARGE SCALE GENOMIC DNA]</scope>
    <source>
        <strain evidence="4 5">AL-21</strain>
    </source>
</reference>
<dbReference type="eggNOG" id="arCOG01171">
    <property type="taxonomic scope" value="Archaea"/>
</dbReference>
<sequence length="239" mass="26749">MIKTTKSGIPGFDELTSTDEFPGGIPLSRTTLIYGPPKTGKTIFANQFTYDGLENNLPCLYITADQGIKQLTTSMMEFNWFLQRYIESGDIYIIDGISQLGGVKLDDSVNYKTTTIGNPAELMIKVGIGSRYVYRKSPEFRSVLDSATTMFAFNQEQMVLRVLNAYIRRNNEAGGAGLMTYTEGSTTDKTEQQLLSLFDNLIRMDGNTITIRSEYNQSEKPDNFKSVYSISENGIVVEH</sequence>
<dbReference type="EMBL" id="CP002551">
    <property type="protein sequence ID" value="ADZ09579.1"/>
    <property type="molecule type" value="Genomic_DNA"/>
</dbReference>
<dbReference type="InterPro" id="IPR014774">
    <property type="entry name" value="KaiC-like_dom"/>
</dbReference>
<gene>
    <name evidence="4" type="ordered locus">Metbo_1338</name>
</gene>
<dbReference type="RefSeq" id="WP_013644930.1">
    <property type="nucleotide sequence ID" value="NC_015216.1"/>
</dbReference>
<accession>F0T7L1</accession>
<dbReference type="STRING" id="877455.Metbo_1338"/>
<dbReference type="PANTHER" id="PTHR43637">
    <property type="entry name" value="UPF0273 PROTEIN TM_0370"/>
    <property type="match status" value="1"/>
</dbReference>
<dbReference type="OrthoDB" id="27015at2157"/>
<reference evidence="5" key="1">
    <citation type="submission" date="2011-02" db="EMBL/GenBank/DDBJ databases">
        <title>Complete sequence of Methanobacterium sp. AL-21.</title>
        <authorList>
            <consortium name="US DOE Joint Genome Institute"/>
            <person name="Lucas S."/>
            <person name="Copeland A."/>
            <person name="Lapidus A."/>
            <person name="Cheng J.-F."/>
            <person name="Goodwin L."/>
            <person name="Pitluck S."/>
            <person name="Chertkov O."/>
            <person name="Detter J.C."/>
            <person name="Han C."/>
            <person name="Tapia R."/>
            <person name="Land M."/>
            <person name="Hauser L."/>
            <person name="Kyrpides N."/>
            <person name="Ivanova N."/>
            <person name="Mikhailova N."/>
            <person name="Pagani I."/>
            <person name="Cadillo-Quiroz H."/>
            <person name="Imachi H."/>
            <person name="Zinder S."/>
            <person name="Liu W."/>
            <person name="Woyke T."/>
        </authorList>
    </citation>
    <scope>NUCLEOTIDE SEQUENCE [LARGE SCALE GENOMIC DNA]</scope>
    <source>
        <strain evidence="5">AL-21</strain>
    </source>
</reference>
<evidence type="ECO:0000256" key="1">
    <source>
        <dbReference type="ARBA" id="ARBA00022741"/>
    </source>
</evidence>
<dbReference type="Proteomes" id="UP000007490">
    <property type="component" value="Chromosome"/>
</dbReference>
<keyword evidence="1" id="KW-0547">Nucleotide-binding</keyword>
<dbReference type="Gene3D" id="3.40.50.300">
    <property type="entry name" value="P-loop containing nucleotide triphosphate hydrolases"/>
    <property type="match status" value="1"/>
</dbReference>
<keyword evidence="2" id="KW-0067">ATP-binding</keyword>
<organism evidence="4 5">
    <name type="scientific">Methanobacterium lacus (strain AL-21)</name>
    <dbReference type="NCBI Taxonomy" id="877455"/>
    <lineage>
        <taxon>Archaea</taxon>
        <taxon>Methanobacteriati</taxon>
        <taxon>Methanobacteriota</taxon>
        <taxon>Methanomada group</taxon>
        <taxon>Methanobacteria</taxon>
        <taxon>Methanobacteriales</taxon>
        <taxon>Methanobacteriaceae</taxon>
        <taxon>Methanobacterium</taxon>
    </lineage>
</organism>
<dbReference type="AlphaFoldDB" id="F0T7L1"/>
<protein>
    <recommendedName>
        <fullName evidence="3">KaiC-like domain-containing protein</fullName>
    </recommendedName>
</protein>
<dbReference type="GeneID" id="10277789"/>
<evidence type="ECO:0000259" key="3">
    <source>
        <dbReference type="Pfam" id="PF06745"/>
    </source>
</evidence>
<dbReference type="HOGENOM" id="CLU_023669_2_0_2"/>